<proteinExistence type="inferred from homology"/>
<comment type="caution">
    <text evidence="7">The sequence shown here is derived from an EMBL/GenBank/DDBJ whole genome shotgun (WGS) entry which is preliminary data.</text>
</comment>
<dbReference type="Proteomes" id="UP000177912">
    <property type="component" value="Unassembled WGS sequence"/>
</dbReference>
<protein>
    <recommendedName>
        <fullName evidence="9">Magnesium transporter</fullName>
    </recommendedName>
</protein>
<dbReference type="STRING" id="1817822.A2826_00185"/>
<comment type="subcellular location">
    <subcellularLocation>
        <location evidence="1">Membrane</location>
        <topology evidence="1">Multi-pass membrane protein</topology>
    </subcellularLocation>
</comment>
<name>A0A1F5NUB1_9BACT</name>
<dbReference type="GO" id="GO:0046873">
    <property type="term" value="F:metal ion transmembrane transporter activity"/>
    <property type="evidence" value="ECO:0007669"/>
    <property type="project" value="InterPro"/>
</dbReference>
<accession>A0A1F5NUB1</accession>
<dbReference type="InterPro" id="IPR045861">
    <property type="entry name" value="CorA_cytoplasmic_dom"/>
</dbReference>
<evidence type="ECO:0000313" key="7">
    <source>
        <dbReference type="EMBL" id="OGE80930.1"/>
    </source>
</evidence>
<dbReference type="CDD" id="cd12827">
    <property type="entry name" value="EcCorA_ZntB-like_u2"/>
    <property type="match status" value="1"/>
</dbReference>
<dbReference type="SUPFAM" id="SSF143865">
    <property type="entry name" value="CorA soluble domain-like"/>
    <property type="match status" value="1"/>
</dbReference>
<keyword evidence="5 6" id="KW-0472">Membrane</keyword>
<dbReference type="InterPro" id="IPR002523">
    <property type="entry name" value="MgTranspt_CorA/ZnTranspt_ZntB"/>
</dbReference>
<organism evidence="7 8">
    <name type="scientific">Candidatus Doudnabacteria bacterium RIFCSPHIGHO2_01_FULL_43_23</name>
    <dbReference type="NCBI Taxonomy" id="1817822"/>
    <lineage>
        <taxon>Bacteria</taxon>
        <taxon>Candidatus Doudnaibacteriota</taxon>
    </lineage>
</organism>
<feature type="transmembrane region" description="Helical" evidence="6">
    <location>
        <begin position="246"/>
        <end position="269"/>
    </location>
</feature>
<evidence type="ECO:0000256" key="1">
    <source>
        <dbReference type="ARBA" id="ARBA00004141"/>
    </source>
</evidence>
<dbReference type="Gene3D" id="3.30.460.20">
    <property type="entry name" value="CorA soluble domain-like"/>
    <property type="match status" value="1"/>
</dbReference>
<evidence type="ECO:0000256" key="3">
    <source>
        <dbReference type="ARBA" id="ARBA00022692"/>
    </source>
</evidence>
<evidence type="ECO:0000256" key="4">
    <source>
        <dbReference type="ARBA" id="ARBA00022989"/>
    </source>
</evidence>
<dbReference type="InterPro" id="IPR045863">
    <property type="entry name" value="CorA_TM1_TM2"/>
</dbReference>
<gene>
    <name evidence="7" type="ORF">A2826_00185</name>
</gene>
<evidence type="ECO:0000313" key="8">
    <source>
        <dbReference type="Proteomes" id="UP000177912"/>
    </source>
</evidence>
<dbReference type="PANTHER" id="PTHR47891:SF2">
    <property type="entry name" value="MAGNESIUM AND COBALT TRANSPORTER"/>
    <property type="match status" value="1"/>
</dbReference>
<dbReference type="AlphaFoldDB" id="A0A1F5NUB1"/>
<feature type="transmembrane region" description="Helical" evidence="6">
    <location>
        <begin position="281"/>
        <end position="300"/>
    </location>
</feature>
<dbReference type="Pfam" id="PF01544">
    <property type="entry name" value="CorA"/>
    <property type="match status" value="1"/>
</dbReference>
<keyword evidence="4 6" id="KW-1133">Transmembrane helix</keyword>
<evidence type="ECO:0000256" key="6">
    <source>
        <dbReference type="SAM" id="Phobius"/>
    </source>
</evidence>
<evidence type="ECO:0000256" key="5">
    <source>
        <dbReference type="ARBA" id="ARBA00023136"/>
    </source>
</evidence>
<evidence type="ECO:0008006" key="9">
    <source>
        <dbReference type="Google" id="ProtNLM"/>
    </source>
</evidence>
<evidence type="ECO:0000256" key="2">
    <source>
        <dbReference type="ARBA" id="ARBA00009765"/>
    </source>
</evidence>
<dbReference type="Gene3D" id="1.20.58.340">
    <property type="entry name" value="Magnesium transport protein CorA, transmembrane region"/>
    <property type="match status" value="1"/>
</dbReference>
<comment type="similarity">
    <text evidence="2">Belongs to the CorA metal ion transporter (MIT) (TC 1.A.35) family.</text>
</comment>
<dbReference type="PANTHER" id="PTHR47891">
    <property type="entry name" value="TRANSPORTER-RELATED"/>
    <property type="match status" value="1"/>
</dbReference>
<sequence length="306" mass="35129">MIRYYFKSINDKELLTLKDFRPGTWIYAEDPSRDELEKIALDYGLELGHLTDALDPHEVPRLEIENQTLYFYRRAPYELDTRVITTPILVVVGEDFVVTVSKYSLPFLNRILKGTVDLNTTQKAKLIIQIFSEITASYNSFLTNIRRKVRTSGVEKNQINNTVIMQFIRFEEILNDFLTELEPASVILEGLVSGKILPLHESDKDIVEDLSHSTGQLIVQSRATMRSIVNVRESYSTILTNDLNRVIRILTGLTIILNVSMIITGLYGMNVALPFAHSPHAFWGVILFSSMVSLLLLLVFRRNRWF</sequence>
<dbReference type="SUPFAM" id="SSF144083">
    <property type="entry name" value="Magnesium transport protein CorA, transmembrane region"/>
    <property type="match status" value="1"/>
</dbReference>
<dbReference type="GO" id="GO:0016020">
    <property type="term" value="C:membrane"/>
    <property type="evidence" value="ECO:0007669"/>
    <property type="project" value="UniProtKB-SubCell"/>
</dbReference>
<reference evidence="7 8" key="1">
    <citation type="journal article" date="2016" name="Nat. Commun.">
        <title>Thousands of microbial genomes shed light on interconnected biogeochemical processes in an aquifer system.</title>
        <authorList>
            <person name="Anantharaman K."/>
            <person name="Brown C.T."/>
            <person name="Hug L.A."/>
            <person name="Sharon I."/>
            <person name="Castelle C.J."/>
            <person name="Probst A.J."/>
            <person name="Thomas B.C."/>
            <person name="Singh A."/>
            <person name="Wilkins M.J."/>
            <person name="Karaoz U."/>
            <person name="Brodie E.L."/>
            <person name="Williams K.H."/>
            <person name="Hubbard S.S."/>
            <person name="Banfield J.F."/>
        </authorList>
    </citation>
    <scope>NUCLEOTIDE SEQUENCE [LARGE SCALE GENOMIC DNA]</scope>
</reference>
<dbReference type="EMBL" id="MFEI01000015">
    <property type="protein sequence ID" value="OGE80930.1"/>
    <property type="molecule type" value="Genomic_DNA"/>
</dbReference>
<dbReference type="InterPro" id="IPR047199">
    <property type="entry name" value="CorA-like"/>
</dbReference>
<keyword evidence="3 6" id="KW-0812">Transmembrane</keyword>